<protein>
    <recommendedName>
        <fullName evidence="1">BFN domain-containing protein</fullName>
    </recommendedName>
</protein>
<comment type="caution">
    <text evidence="2">The sequence shown here is derived from an EMBL/GenBank/DDBJ whole genome shotgun (WGS) entry which is preliminary data.</text>
</comment>
<dbReference type="EMBL" id="ACFE01000002">
    <property type="protein sequence ID" value="EEE17570.1"/>
    <property type="molecule type" value="Genomic_DNA"/>
</dbReference>
<dbReference type="InterPro" id="IPR003729">
    <property type="entry name" value="Bi_nuclease_dom"/>
</dbReference>
<dbReference type="Pfam" id="PF02577">
    <property type="entry name" value="BFN_dom"/>
    <property type="match status" value="1"/>
</dbReference>
<evidence type="ECO:0000259" key="1">
    <source>
        <dbReference type="PROSITE" id="PS51658"/>
    </source>
</evidence>
<evidence type="ECO:0000313" key="3">
    <source>
        <dbReference type="Proteomes" id="UP000004070"/>
    </source>
</evidence>
<proteinExistence type="predicted"/>
<dbReference type="eggNOG" id="COG1259">
    <property type="taxonomic scope" value="Bacteria"/>
</dbReference>
<sequence>MVVVSLRKMDIKSVVVGGGPIASIIILEPKDTLHNSSIKLPIRIGHIEAMSISLGVDQTPQGRPLTHDLMRSILDALKADLKSVRIIGVTGTTFFAQLEIISSEGEHHYIDARPSDAVALAVRTGSPIYADETVLETAAAPDFADVEKDVKKQELAEFHDFVESLNPEDFS</sequence>
<dbReference type="Proteomes" id="UP000004070">
    <property type="component" value="Unassembled WGS sequence"/>
</dbReference>
<dbReference type="GO" id="GO:0004518">
    <property type="term" value="F:nuclease activity"/>
    <property type="evidence" value="ECO:0007669"/>
    <property type="project" value="InterPro"/>
</dbReference>
<reference evidence="2 3" key="1">
    <citation type="submission" date="2009-01" db="EMBL/GenBank/DDBJ databases">
        <authorList>
            <person name="Madupu R."/>
            <person name="Sebastian Y."/>
            <person name="Durkin A.S."/>
            <person name="Torralba M."/>
            <person name="Methe B."/>
            <person name="Sutton G.G."/>
            <person name="Strausberg R.L."/>
            <person name="Nelson K.E."/>
        </authorList>
    </citation>
    <scope>NUCLEOTIDE SEQUENCE [LARGE SCALE GENOMIC DNA]</scope>
    <source>
        <strain evidence="2 3">ATCC 49626</strain>
    </source>
</reference>
<dbReference type="PANTHER" id="PTHR15160">
    <property type="entry name" value="VON HIPPEL-LINDAU PROTEIN"/>
    <property type="match status" value="1"/>
</dbReference>
<organism evidence="2 3">
    <name type="scientific">Lancefieldella rimae (strain ATCC 49626 / DSM 7090 / CCUG 31168 / NBRC 15546 / VPI D140H-11A)</name>
    <name type="common">Atopobium rimae</name>
    <dbReference type="NCBI Taxonomy" id="553184"/>
    <lineage>
        <taxon>Bacteria</taxon>
        <taxon>Bacillati</taxon>
        <taxon>Actinomycetota</taxon>
        <taxon>Coriobacteriia</taxon>
        <taxon>Coriobacteriales</taxon>
        <taxon>Atopobiaceae</taxon>
        <taxon>Lancefieldella</taxon>
    </lineage>
</organism>
<accession>B9CLS8</accession>
<dbReference type="PANTHER" id="PTHR15160:SF1">
    <property type="entry name" value="VON HIPPEL-LINDAU DISEASE TUMOR SUPPRESSOR"/>
    <property type="match status" value="1"/>
</dbReference>
<dbReference type="Gene3D" id="3.10.690.10">
    <property type="entry name" value="Bifunctional nuclease domain"/>
    <property type="match status" value="1"/>
</dbReference>
<dbReference type="AlphaFoldDB" id="B9CLS8"/>
<dbReference type="PROSITE" id="PS51658">
    <property type="entry name" value="BFN"/>
    <property type="match status" value="1"/>
</dbReference>
<feature type="domain" description="BFN" evidence="1">
    <location>
        <begin position="6"/>
        <end position="142"/>
    </location>
</feature>
<dbReference type="InterPro" id="IPR036104">
    <property type="entry name" value="BFN_sf"/>
</dbReference>
<gene>
    <name evidence="2" type="ORF">ATORI0001_1259</name>
</gene>
<name>B9CLS8_LANR4</name>
<evidence type="ECO:0000313" key="2">
    <source>
        <dbReference type="EMBL" id="EEE17570.1"/>
    </source>
</evidence>
<dbReference type="SUPFAM" id="SSF103256">
    <property type="entry name" value="Hypothetical protein TM0160"/>
    <property type="match status" value="1"/>
</dbReference>